<feature type="domain" description="Alpha-galactosidase NEW3" evidence="2">
    <location>
        <begin position="575"/>
        <end position="629"/>
    </location>
</feature>
<dbReference type="InterPro" id="IPR024078">
    <property type="entry name" value="LmbE-like_dom_sf"/>
</dbReference>
<dbReference type="SUPFAM" id="SSF52317">
    <property type="entry name" value="Class I glutamine amidotransferase-like"/>
    <property type="match status" value="1"/>
</dbReference>
<evidence type="ECO:0000259" key="2">
    <source>
        <dbReference type="Pfam" id="PF10633"/>
    </source>
</evidence>
<gene>
    <name evidence="3" type="ORF">HMJ29_12365</name>
</gene>
<dbReference type="Pfam" id="PF10633">
    <property type="entry name" value="NPCBM_assoc"/>
    <property type="match status" value="1"/>
</dbReference>
<feature type="chain" id="PRO_5027004272" evidence="1">
    <location>
        <begin position="28"/>
        <end position="873"/>
    </location>
</feature>
<dbReference type="InterPro" id="IPR018905">
    <property type="entry name" value="A-galactase_NEW3"/>
</dbReference>
<dbReference type="Pfam" id="PF02585">
    <property type="entry name" value="PIG-L"/>
    <property type="match status" value="1"/>
</dbReference>
<dbReference type="KEGG" id="hts:HMJ29_12365"/>
<evidence type="ECO:0000313" key="4">
    <source>
        <dbReference type="Proteomes" id="UP000501623"/>
    </source>
</evidence>
<dbReference type="SUPFAM" id="SSF102588">
    <property type="entry name" value="LmbE-like"/>
    <property type="match status" value="1"/>
</dbReference>
<sequence>MRIRSFHAALWALLIAHCSLLIDGAAAQAPKTYSSSEILLGLKKLNVLGSVLYIAAHPDDENTRLIAYMANGRLLETGYLSCTRGDGGQNLIGPELREQLGVIRTQELLAARRIDGGRQFFTRANDFGFSKTSEETFTIWDKEQVLSDMVWVIRQRRPDVLITRFPPDARAGHGHHQASAILAAEAFDAAGDPKRFPEQLKYVQPWSPKRLLWNTGSFFVKPGENMDGYLKIDAGGYNPLLGQSYGEMAARSRSQHKSQGFGSAAQRGEALEYLQYVKGDKPKSDPFEGIDMTWNRVPGGAAVGKLIDEVIRKYDPSNPSASVAGLLKVRTAIQKVPTGISYDGTNSYREKKEEILWQTKKTEQVEQLIQACLGLSIEATMNAPATSLEAVADAEKSRRKTVFFEIINRSTIPVKLEDEAAYAYSPQNDKIMATGVLSGMHGGNPHSITIPFDKKYVDTLWIERKFESALVSQPYWLRASPTLGMYSVQEQLERGKAENEAAIKARFVLRVLDQRIRYTVPVQYKSTDPVEGEKYRPLVVVPPVAVNIGGRAYVFADNSPKTIPVTLRAGKSGVKGSVALNLPTGWKSEPASFNFDIASKDAEQTVQFRVQPGAGAAEGKTELRAVATVDGQQYSRGYQAIEYNHIPTQILFPEAVAPLVKLDLKRKGQEIGYLMGAGDEVPDALRQIGYTVTLLKPEDITDQNLRRFDAVVLGVRAYNTVDRLKTLQPTLLRYVENGGNMVVQYVVNRGTVMPQIGPYPLTLSNDRVTVENAAVTFLNPSQPLLNTPNKITTKDFEGWVQEQGLYYPSAWDAKYQTVISSHDPNESAKESAILVADYGKGHYIYTGLSLFRELPAGVPGAYRLLTNMVSLGK</sequence>
<dbReference type="InterPro" id="IPR029062">
    <property type="entry name" value="Class_I_gatase-like"/>
</dbReference>
<dbReference type="Gene3D" id="3.40.50.880">
    <property type="match status" value="1"/>
</dbReference>
<evidence type="ECO:0000256" key="1">
    <source>
        <dbReference type="SAM" id="SignalP"/>
    </source>
</evidence>
<dbReference type="RefSeq" id="WP_171591785.1">
    <property type="nucleotide sequence ID" value="NZ_CP053538.1"/>
</dbReference>
<dbReference type="Gene3D" id="3.40.50.10320">
    <property type="entry name" value="LmbE-like"/>
    <property type="match status" value="1"/>
</dbReference>
<feature type="signal peptide" evidence="1">
    <location>
        <begin position="1"/>
        <end position="27"/>
    </location>
</feature>
<proteinExistence type="predicted"/>
<evidence type="ECO:0000313" key="3">
    <source>
        <dbReference type="EMBL" id="QJX47691.1"/>
    </source>
</evidence>
<keyword evidence="1" id="KW-0732">Signal</keyword>
<reference evidence="3 4" key="1">
    <citation type="submission" date="2020-05" db="EMBL/GenBank/DDBJ databases">
        <title>Complete genome sequence of Hymenobacter sp. TS19 in Coasted Sand Dune.</title>
        <authorList>
            <person name="Lee J.-H."/>
            <person name="Jung J.-H."/>
            <person name="Jeong S."/>
            <person name="Zhao L."/>
            <person name="Kim M.-K."/>
            <person name="Seo H.-S."/>
            <person name="Lim S."/>
        </authorList>
    </citation>
    <scope>NUCLEOTIDE SEQUENCE [LARGE SCALE GENOMIC DNA]</scope>
    <source>
        <strain evidence="3 4">TS19</strain>
    </source>
</reference>
<dbReference type="AlphaFoldDB" id="A0A6M6BGQ6"/>
<dbReference type="EMBL" id="CP053538">
    <property type="protein sequence ID" value="QJX47691.1"/>
    <property type="molecule type" value="Genomic_DNA"/>
</dbReference>
<organism evidence="3 4">
    <name type="scientific">Hymenobacter taeanensis</name>
    <dbReference type="NCBI Taxonomy" id="2735321"/>
    <lineage>
        <taxon>Bacteria</taxon>
        <taxon>Pseudomonadati</taxon>
        <taxon>Bacteroidota</taxon>
        <taxon>Cytophagia</taxon>
        <taxon>Cytophagales</taxon>
        <taxon>Hymenobacteraceae</taxon>
        <taxon>Hymenobacter</taxon>
    </lineage>
</organism>
<name>A0A6M6BGQ6_9BACT</name>
<keyword evidence="4" id="KW-1185">Reference proteome</keyword>
<accession>A0A6M6BGQ6</accession>
<protein>
    <submittedName>
        <fullName evidence="3">PIG-L family deacetylase</fullName>
    </submittedName>
</protein>
<dbReference type="InterPro" id="IPR003737">
    <property type="entry name" value="GlcNAc_PI_deacetylase-related"/>
</dbReference>
<dbReference type="Proteomes" id="UP000501623">
    <property type="component" value="Chromosome"/>
</dbReference>